<keyword evidence="7" id="KW-1185">Reference proteome</keyword>
<evidence type="ECO:0000256" key="4">
    <source>
        <dbReference type="ARBA" id="ARBA00023136"/>
    </source>
</evidence>
<keyword evidence="2 5" id="KW-0812">Transmembrane</keyword>
<comment type="caution">
    <text evidence="6">The sequence shown here is derived from an EMBL/GenBank/DDBJ whole genome shotgun (WGS) entry which is preliminary data.</text>
</comment>
<proteinExistence type="predicted"/>
<keyword evidence="4 5" id="KW-0472">Membrane</keyword>
<evidence type="ECO:0000313" key="6">
    <source>
        <dbReference type="EMBL" id="MDT0683012.1"/>
    </source>
</evidence>
<feature type="transmembrane region" description="Helical" evidence="5">
    <location>
        <begin position="6"/>
        <end position="23"/>
    </location>
</feature>
<evidence type="ECO:0000256" key="3">
    <source>
        <dbReference type="ARBA" id="ARBA00022989"/>
    </source>
</evidence>
<evidence type="ECO:0000256" key="1">
    <source>
        <dbReference type="ARBA" id="ARBA00004141"/>
    </source>
</evidence>
<organism evidence="6 7">
    <name type="scientific">Tropicimonas omnivorans</name>
    <dbReference type="NCBI Taxonomy" id="3075590"/>
    <lineage>
        <taxon>Bacteria</taxon>
        <taxon>Pseudomonadati</taxon>
        <taxon>Pseudomonadota</taxon>
        <taxon>Alphaproteobacteria</taxon>
        <taxon>Rhodobacterales</taxon>
        <taxon>Roseobacteraceae</taxon>
        <taxon>Tropicimonas</taxon>
    </lineage>
</organism>
<dbReference type="Proteomes" id="UP001265259">
    <property type="component" value="Unassembled WGS sequence"/>
</dbReference>
<dbReference type="EMBL" id="JAVRHL010000002">
    <property type="protein sequence ID" value="MDT0683012.1"/>
    <property type="molecule type" value="Genomic_DNA"/>
</dbReference>
<dbReference type="Pfam" id="PF13564">
    <property type="entry name" value="DoxX_2"/>
    <property type="match status" value="1"/>
</dbReference>
<feature type="transmembrane region" description="Helical" evidence="5">
    <location>
        <begin position="88"/>
        <end position="106"/>
    </location>
</feature>
<comment type="subcellular location">
    <subcellularLocation>
        <location evidence="1">Membrane</location>
        <topology evidence="1">Multi-pass membrane protein</topology>
    </subcellularLocation>
</comment>
<evidence type="ECO:0000313" key="7">
    <source>
        <dbReference type="Proteomes" id="UP001265259"/>
    </source>
</evidence>
<evidence type="ECO:0000256" key="5">
    <source>
        <dbReference type="SAM" id="Phobius"/>
    </source>
</evidence>
<sequence>MSHFIAWSASLFFLIGGLINLIGEESARSEYTRWGYPTYMNRLVGSLELLTAILLIPAMTRDLGAGMGISAMFGAGFTLFVHRKYRHALMPGAVIVLLVIVVAMSMD</sequence>
<dbReference type="InterPro" id="IPR032808">
    <property type="entry name" value="DoxX"/>
</dbReference>
<evidence type="ECO:0000256" key="2">
    <source>
        <dbReference type="ARBA" id="ARBA00022692"/>
    </source>
</evidence>
<feature type="transmembrane region" description="Helical" evidence="5">
    <location>
        <begin position="65"/>
        <end position="81"/>
    </location>
</feature>
<gene>
    <name evidence="6" type="ORF">RM543_09960</name>
</gene>
<accession>A0ABU3DH69</accession>
<reference evidence="6 7" key="1">
    <citation type="submission" date="2023-09" db="EMBL/GenBank/DDBJ databases">
        <authorList>
            <person name="Rey-Velasco X."/>
        </authorList>
    </citation>
    <scope>NUCLEOTIDE SEQUENCE [LARGE SCALE GENOMIC DNA]</scope>
    <source>
        <strain evidence="6 7">F158</strain>
    </source>
</reference>
<feature type="transmembrane region" description="Helical" evidence="5">
    <location>
        <begin position="43"/>
        <end position="59"/>
    </location>
</feature>
<keyword evidence="3 5" id="KW-1133">Transmembrane helix</keyword>
<dbReference type="RefSeq" id="WP_311691085.1">
    <property type="nucleotide sequence ID" value="NZ_JAVRHL010000002.1"/>
</dbReference>
<protein>
    <submittedName>
        <fullName evidence="6">DoxX family protein</fullName>
    </submittedName>
</protein>
<name>A0ABU3DH69_9RHOB</name>